<dbReference type="AlphaFoldDB" id="A0A8K0MRX4"/>
<sequence length="340" mass="37789">MEEITVWVNGVYCEIEGDTSKGGGELLMQETVIVVIRFDGRFEMDTEGNWIYGDKDDIALDDDIKLDHDRMRSDEEMNDTFEVPISANYDAHFVSVGYRTDSVLILHTGDNSIPIPRTSDYSVPIPRIGDDSVSIPCTEMQKGDIVLDDDIEVDYDRMRGDDKWGIGCIVFRLYVLVMDSVPNPRTGDDNVLIPCTGVYSVLSPRIGDDSVIIPRTGEYSVPIQRPGKYSVPIQRTGDDSVPIPRTRDYSVPIPHTSDDSLLIPCICDYSIPISCIGDYSFPIQPIRTESNSQTTRVSASQFVHHPSSSTIEPSSSNNYSLSANDAPTVGQIYGNKKELQ</sequence>
<comment type="caution">
    <text evidence="2">The sequence shown here is derived from an EMBL/GenBank/DDBJ whole genome shotgun (WGS) entry which is preliminary data.</text>
</comment>
<feature type="compositionally biased region" description="Low complexity" evidence="1">
    <location>
        <begin position="306"/>
        <end position="320"/>
    </location>
</feature>
<evidence type="ECO:0000313" key="2">
    <source>
        <dbReference type="EMBL" id="KAF3455794.1"/>
    </source>
</evidence>
<feature type="compositionally biased region" description="Polar residues" evidence="1">
    <location>
        <begin position="292"/>
        <end position="301"/>
    </location>
</feature>
<reference evidence="2" key="1">
    <citation type="submission" date="2020-03" db="EMBL/GenBank/DDBJ databases">
        <title>A high-quality chromosome-level genome assembly of a woody plant with both climbing and erect habits, Rhamnella rubrinervis.</title>
        <authorList>
            <person name="Lu Z."/>
            <person name="Yang Y."/>
            <person name="Zhu X."/>
            <person name="Sun Y."/>
        </authorList>
    </citation>
    <scope>NUCLEOTIDE SEQUENCE</scope>
    <source>
        <strain evidence="2">BYM</strain>
        <tissue evidence="2">Leaf</tissue>
    </source>
</reference>
<proteinExistence type="predicted"/>
<evidence type="ECO:0000313" key="3">
    <source>
        <dbReference type="Proteomes" id="UP000796880"/>
    </source>
</evidence>
<gene>
    <name evidence="2" type="ORF">FNV43_RR00436</name>
</gene>
<dbReference type="EMBL" id="VOIH02000001">
    <property type="protein sequence ID" value="KAF3455794.1"/>
    <property type="molecule type" value="Genomic_DNA"/>
</dbReference>
<keyword evidence="3" id="KW-1185">Reference proteome</keyword>
<organism evidence="2 3">
    <name type="scientific">Rhamnella rubrinervis</name>
    <dbReference type="NCBI Taxonomy" id="2594499"/>
    <lineage>
        <taxon>Eukaryota</taxon>
        <taxon>Viridiplantae</taxon>
        <taxon>Streptophyta</taxon>
        <taxon>Embryophyta</taxon>
        <taxon>Tracheophyta</taxon>
        <taxon>Spermatophyta</taxon>
        <taxon>Magnoliopsida</taxon>
        <taxon>eudicotyledons</taxon>
        <taxon>Gunneridae</taxon>
        <taxon>Pentapetalae</taxon>
        <taxon>rosids</taxon>
        <taxon>fabids</taxon>
        <taxon>Rosales</taxon>
        <taxon>Rhamnaceae</taxon>
        <taxon>rhamnoid group</taxon>
        <taxon>Rhamneae</taxon>
        <taxon>Rhamnella</taxon>
    </lineage>
</organism>
<dbReference type="Proteomes" id="UP000796880">
    <property type="component" value="Unassembled WGS sequence"/>
</dbReference>
<name>A0A8K0MRX4_9ROSA</name>
<protein>
    <submittedName>
        <fullName evidence="2">Uncharacterized protein</fullName>
    </submittedName>
</protein>
<evidence type="ECO:0000256" key="1">
    <source>
        <dbReference type="SAM" id="MobiDB-lite"/>
    </source>
</evidence>
<accession>A0A8K0MRX4</accession>
<feature type="region of interest" description="Disordered" evidence="1">
    <location>
        <begin position="292"/>
        <end position="327"/>
    </location>
</feature>